<evidence type="ECO:0000313" key="17">
    <source>
        <dbReference type="EMBL" id="KAF2435790.1"/>
    </source>
</evidence>
<keyword evidence="8" id="KW-0347">Helicase</keyword>
<dbReference type="InterPro" id="IPR044749">
    <property type="entry name" value="FANCM_DEXDc"/>
</dbReference>
<evidence type="ECO:0000256" key="9">
    <source>
        <dbReference type="ARBA" id="ARBA00022840"/>
    </source>
</evidence>
<dbReference type="Proteomes" id="UP000800235">
    <property type="component" value="Unassembled WGS sequence"/>
</dbReference>
<dbReference type="AlphaFoldDB" id="A0A9P4P079"/>
<feature type="compositionally biased region" description="Polar residues" evidence="14">
    <location>
        <begin position="1142"/>
        <end position="1152"/>
    </location>
</feature>
<dbReference type="SMART" id="SM00490">
    <property type="entry name" value="HELICc"/>
    <property type="match status" value="1"/>
</dbReference>
<dbReference type="GO" id="GO:0000400">
    <property type="term" value="F:four-way junction DNA binding"/>
    <property type="evidence" value="ECO:0007669"/>
    <property type="project" value="TreeGrafter"/>
</dbReference>
<dbReference type="CDD" id="cd18801">
    <property type="entry name" value="SF2_C_FANCM_Hef"/>
    <property type="match status" value="1"/>
</dbReference>
<dbReference type="Pfam" id="PF04851">
    <property type="entry name" value="ResIII"/>
    <property type="match status" value="1"/>
</dbReference>
<dbReference type="InterPro" id="IPR006935">
    <property type="entry name" value="Helicase/UvrB_N"/>
</dbReference>
<evidence type="ECO:0000256" key="10">
    <source>
        <dbReference type="ARBA" id="ARBA00023204"/>
    </source>
</evidence>
<dbReference type="GO" id="GO:0036297">
    <property type="term" value="P:interstrand cross-link repair"/>
    <property type="evidence" value="ECO:0007669"/>
    <property type="project" value="TreeGrafter"/>
</dbReference>
<keyword evidence="11" id="KW-0539">Nucleus</keyword>
<evidence type="ECO:0000256" key="6">
    <source>
        <dbReference type="ARBA" id="ARBA00022763"/>
    </source>
</evidence>
<comment type="subcellular location">
    <subcellularLocation>
        <location evidence="2 13">Nucleus</location>
    </subcellularLocation>
</comment>
<keyword evidence="10" id="KW-0234">DNA repair</keyword>
<sequence length="1195" mass="134581">MSGSEDPFGDSDDDALLYAATQIEQRQAPDEFEDSPRPSKRRRVEREIANTDDEAELSDTFGSSDTLDGSENDFDPAKNRTENVEPQGMFPPQKPRHLFHAPRINPTFNNVIVIQTQNVAHSQPWMIRGPIWKKPKIIESNQDEVTKNPVRGSEDVVRRPMSDDEDEVEDIVEQRSVRKGGAIARQENTAHYDPTQDLANLPSDAFSSSNPADDVVFMESRPSTTNIQARRMGAPTTGLIQTTLFERKGVTLPPSQANKKRNWPLMNQEEPPTHHKLIPEAMETWVYPTNLGKIRDYQFNIVHRGLFHNLLVALPTGLGKTFIAATIMLNFYRWTQDAQIIFVAPTKPLVAQQVEACFTIAGIPRSQTTMLTGEVSAGLRADEWSKKRVFFMTPQTLINDLKTGICDPKRVVLVVIDEAHRATGGYAYVEVVKFIRRFNESFRVLALTATPGGTVDAVQRVVDGLDISRCEIRTEQSLDIRDYVHSKDVMKQAFDPSEEMELLFDWFSQAIGPVLSVVNGVNAYWVKDPLKLTAYGCNQALREWGQSAGRHASQQVKGMVFSVMSVLGSIAHSLELLKYYSIRCFYDKLLTFRKETREGKSKSKYRLQIDQNQHFEKMMVRLKAWTCDPEFTGHPKLEQVRAEVLNHFIEAGEGENGGQRTATRVEIFSHYRDSVEEIVKVLSRDSPIVRPHVFVGQAAGKNSEGMTQKKQLEVTQKFKNGDYNVLISTSVGEEGLDIGEVDLIICYDSKSSPIRLLQRMGRTGRKRSGKVIWLQMKGKEQEDAIKAMDNYEKMQGLIADGDQFNFHHDRSRRIVPKEIVPVVDKRTVDIPIENTQRTPSDFLPVPTKKGRGKLPKRPAKKFHMPDGVRTGFTTASRFDADSDDEGAAPRAKTKRKTGPPPEEAEPVPSMEEVRLTEAQTRELFQHYQDTMIESEEQFITMPKFNRFPTLQRQLRRTARVPHGWASKLFVETMNRLSTVDEYSVQEHETNVARGLLEIEDVAHTLAATSPTEDEEQPRPRPRGRPPGKKATITHPESANIPFRKKGRTLVRTGSAAEGDASSPPLSSPRMAIRSQGVWLGSNDTPPGSDRDHDGYEDGGSDLADFIDDGEPVVEDEDEDLDLSLPSPSTLLKKRPAKARPPSQLSIMESSQDLPDVGTLIGDIKRQKSSTPIAEPVKEKSKRRRRNVVQDDDDDE</sequence>
<dbReference type="OrthoDB" id="164902at2759"/>
<dbReference type="Pfam" id="PF00271">
    <property type="entry name" value="Helicase_C"/>
    <property type="match status" value="1"/>
</dbReference>
<dbReference type="GO" id="GO:0043138">
    <property type="term" value="F:3'-5' DNA helicase activity"/>
    <property type="evidence" value="ECO:0007669"/>
    <property type="project" value="InterPro"/>
</dbReference>
<dbReference type="InterPro" id="IPR027417">
    <property type="entry name" value="P-loop_NTPase"/>
</dbReference>
<keyword evidence="6" id="KW-0227">DNA damage</keyword>
<evidence type="ECO:0000256" key="14">
    <source>
        <dbReference type="SAM" id="MobiDB-lite"/>
    </source>
</evidence>
<feature type="domain" description="Helicase ATP-binding" evidence="15">
    <location>
        <begin position="301"/>
        <end position="469"/>
    </location>
</feature>
<dbReference type="PANTHER" id="PTHR14025">
    <property type="entry name" value="FANCONI ANEMIA GROUP M FANCM FAMILY MEMBER"/>
    <property type="match status" value="1"/>
</dbReference>
<comment type="caution">
    <text evidence="17">The sequence shown here is derived from an EMBL/GenBank/DDBJ whole genome shotgun (WGS) entry which is preliminary data.</text>
</comment>
<comment type="similarity">
    <text evidence="3 13">Belongs to the DEAD box helicase family. DEAH subfamily. FANCM sub-subfamily.</text>
</comment>
<reference evidence="17" key="1">
    <citation type="journal article" date="2020" name="Stud. Mycol.">
        <title>101 Dothideomycetes genomes: a test case for predicting lifestyles and emergence of pathogens.</title>
        <authorList>
            <person name="Haridas S."/>
            <person name="Albert R."/>
            <person name="Binder M."/>
            <person name="Bloem J."/>
            <person name="Labutti K."/>
            <person name="Salamov A."/>
            <person name="Andreopoulos B."/>
            <person name="Baker S."/>
            <person name="Barry K."/>
            <person name="Bills G."/>
            <person name="Bluhm B."/>
            <person name="Cannon C."/>
            <person name="Castanera R."/>
            <person name="Culley D."/>
            <person name="Daum C."/>
            <person name="Ezra D."/>
            <person name="Gonzalez J."/>
            <person name="Henrissat B."/>
            <person name="Kuo A."/>
            <person name="Liang C."/>
            <person name="Lipzen A."/>
            <person name="Lutzoni F."/>
            <person name="Magnuson J."/>
            <person name="Mondo S."/>
            <person name="Nolan M."/>
            <person name="Ohm R."/>
            <person name="Pangilinan J."/>
            <person name="Park H.-J."/>
            <person name="Ramirez L."/>
            <person name="Alfaro M."/>
            <person name="Sun H."/>
            <person name="Tritt A."/>
            <person name="Yoshinaga Y."/>
            <person name="Zwiers L.-H."/>
            <person name="Turgeon B."/>
            <person name="Goodwin S."/>
            <person name="Spatafora J."/>
            <person name="Crous P."/>
            <person name="Grigoriev I."/>
        </authorList>
    </citation>
    <scope>NUCLEOTIDE SEQUENCE</scope>
    <source>
        <strain evidence="17">CBS 130266</strain>
    </source>
</reference>
<dbReference type="GO" id="GO:0009378">
    <property type="term" value="F:four-way junction helicase activity"/>
    <property type="evidence" value="ECO:0007669"/>
    <property type="project" value="TreeGrafter"/>
</dbReference>
<feature type="region of interest" description="Disordered" evidence="14">
    <location>
        <begin position="189"/>
        <end position="210"/>
    </location>
</feature>
<evidence type="ECO:0000256" key="11">
    <source>
        <dbReference type="ARBA" id="ARBA00023242"/>
    </source>
</evidence>
<evidence type="ECO:0000259" key="15">
    <source>
        <dbReference type="PROSITE" id="PS51192"/>
    </source>
</evidence>
<evidence type="ECO:0000256" key="5">
    <source>
        <dbReference type="ARBA" id="ARBA00022741"/>
    </source>
</evidence>
<dbReference type="SUPFAM" id="SSF52540">
    <property type="entry name" value="P-loop containing nucleoside triphosphate hydrolases"/>
    <property type="match status" value="1"/>
</dbReference>
<dbReference type="InterPro" id="IPR001650">
    <property type="entry name" value="Helicase_C-like"/>
</dbReference>
<dbReference type="PROSITE" id="PS51192">
    <property type="entry name" value="HELICASE_ATP_BIND_1"/>
    <property type="match status" value="1"/>
</dbReference>
<dbReference type="CDD" id="cd18033">
    <property type="entry name" value="DEXDc_FANCM"/>
    <property type="match status" value="1"/>
</dbReference>
<feature type="domain" description="Helicase C-terminal" evidence="16">
    <location>
        <begin position="644"/>
        <end position="812"/>
    </location>
</feature>
<keyword evidence="9" id="KW-0067">ATP-binding</keyword>
<dbReference type="EC" id="3.6.4.12" evidence="13"/>
<evidence type="ECO:0000313" key="18">
    <source>
        <dbReference type="Proteomes" id="UP000800235"/>
    </source>
</evidence>
<dbReference type="CDD" id="cd12091">
    <property type="entry name" value="FANCM_ID"/>
    <property type="match status" value="1"/>
</dbReference>
<dbReference type="EMBL" id="MU007012">
    <property type="protein sequence ID" value="KAF2435790.1"/>
    <property type="molecule type" value="Genomic_DNA"/>
</dbReference>
<feature type="compositionally biased region" description="Basic residues" evidence="14">
    <location>
        <begin position="848"/>
        <end position="862"/>
    </location>
</feature>
<protein>
    <recommendedName>
        <fullName evidence="13">ATP-dependent DNA helicase</fullName>
        <ecNumber evidence="13">3.6.4.12</ecNumber>
    </recommendedName>
</protein>
<dbReference type="InterPro" id="IPR039686">
    <property type="entry name" value="FANCM/Mph1-like_ID"/>
</dbReference>
<feature type="compositionally biased region" description="Acidic residues" evidence="14">
    <location>
        <begin position="1096"/>
        <end position="1121"/>
    </location>
</feature>
<dbReference type="GO" id="GO:0045003">
    <property type="term" value="P:double-strand break repair via synthesis-dependent strand annealing"/>
    <property type="evidence" value="ECO:0007669"/>
    <property type="project" value="TreeGrafter"/>
</dbReference>
<evidence type="ECO:0000256" key="12">
    <source>
        <dbReference type="ARBA" id="ARBA00047995"/>
    </source>
</evidence>
<dbReference type="PROSITE" id="PS51194">
    <property type="entry name" value="HELICASE_CTER"/>
    <property type="match status" value="1"/>
</dbReference>
<name>A0A9P4P079_9PEZI</name>
<keyword evidence="7 17" id="KW-0378">Hydrolase</keyword>
<feature type="region of interest" description="Disordered" evidence="14">
    <location>
        <begin position="838"/>
        <end position="911"/>
    </location>
</feature>
<gene>
    <name evidence="17" type="ORF">EJ08DRAFT_692367</name>
</gene>
<keyword evidence="5" id="KW-0547">Nucleotide-binding</keyword>
<comment type="function">
    <text evidence="1 13">ATP-dependent DNA helicase involved in DNA damage repair by homologous recombination and in genome maintenance. Capable of unwinding D-loops. Plays a role in limiting crossover recombinants during mitotic DNA double-strand break (DSB) repair. Component of a FANCM-MHF complex which promotes gene conversion at blocked replication forks, probably by reversal of the stalled fork.</text>
</comment>
<dbReference type="Gene3D" id="3.40.50.300">
    <property type="entry name" value="P-loop containing nucleotide triphosphate hydrolases"/>
    <property type="match status" value="2"/>
</dbReference>
<evidence type="ECO:0000256" key="13">
    <source>
        <dbReference type="RuleBase" id="RU367027"/>
    </source>
</evidence>
<comment type="subunit">
    <text evidence="4 13">Interacts with the MHF histone-fold complex to form the FANCM-MHF complex.</text>
</comment>
<dbReference type="GO" id="GO:0005634">
    <property type="term" value="C:nucleus"/>
    <property type="evidence" value="ECO:0007669"/>
    <property type="project" value="UniProtKB-SubCell"/>
</dbReference>
<dbReference type="PANTHER" id="PTHR14025:SF20">
    <property type="entry name" value="FANCONI ANEMIA GROUP M PROTEIN"/>
    <property type="match status" value="1"/>
</dbReference>
<feature type="region of interest" description="Disordered" evidence="14">
    <location>
        <begin position="1006"/>
        <end position="1195"/>
    </location>
</feature>
<dbReference type="InterPro" id="IPR014001">
    <property type="entry name" value="Helicase_ATP-bd"/>
</dbReference>
<feature type="region of interest" description="Disordered" evidence="14">
    <location>
        <begin position="23"/>
        <end position="91"/>
    </location>
</feature>
<dbReference type="SMART" id="SM00487">
    <property type="entry name" value="DEXDc"/>
    <property type="match status" value="1"/>
</dbReference>
<evidence type="ECO:0000256" key="8">
    <source>
        <dbReference type="ARBA" id="ARBA00022806"/>
    </source>
</evidence>
<organism evidence="17 18">
    <name type="scientific">Tothia fuscella</name>
    <dbReference type="NCBI Taxonomy" id="1048955"/>
    <lineage>
        <taxon>Eukaryota</taxon>
        <taxon>Fungi</taxon>
        <taxon>Dikarya</taxon>
        <taxon>Ascomycota</taxon>
        <taxon>Pezizomycotina</taxon>
        <taxon>Dothideomycetes</taxon>
        <taxon>Pleosporomycetidae</taxon>
        <taxon>Venturiales</taxon>
        <taxon>Cylindrosympodiaceae</taxon>
        <taxon>Tothia</taxon>
    </lineage>
</organism>
<evidence type="ECO:0000259" key="16">
    <source>
        <dbReference type="PROSITE" id="PS51194"/>
    </source>
</evidence>
<evidence type="ECO:0000256" key="2">
    <source>
        <dbReference type="ARBA" id="ARBA00004123"/>
    </source>
</evidence>
<proteinExistence type="inferred from homology"/>
<evidence type="ECO:0000256" key="1">
    <source>
        <dbReference type="ARBA" id="ARBA00003813"/>
    </source>
</evidence>
<evidence type="ECO:0000256" key="4">
    <source>
        <dbReference type="ARBA" id="ARBA00011390"/>
    </source>
</evidence>
<dbReference type="GO" id="GO:0005524">
    <property type="term" value="F:ATP binding"/>
    <property type="evidence" value="ECO:0007669"/>
    <property type="project" value="UniProtKB-UniRule"/>
</dbReference>
<dbReference type="GO" id="GO:0016787">
    <property type="term" value="F:hydrolase activity"/>
    <property type="evidence" value="ECO:0007669"/>
    <property type="project" value="UniProtKB-KW"/>
</dbReference>
<evidence type="ECO:0000256" key="3">
    <source>
        <dbReference type="ARBA" id="ARBA00009889"/>
    </source>
</evidence>
<keyword evidence="18" id="KW-1185">Reference proteome</keyword>
<dbReference type="FunFam" id="3.40.50.300:FF:000861">
    <property type="entry name" value="Fanconi anemia, complementation group M"/>
    <property type="match status" value="1"/>
</dbReference>
<evidence type="ECO:0000256" key="7">
    <source>
        <dbReference type="ARBA" id="ARBA00022801"/>
    </source>
</evidence>
<accession>A0A9P4P079</accession>
<comment type="catalytic activity">
    <reaction evidence="12 13">
        <text>ATP + H2O = ADP + phosphate + H(+)</text>
        <dbReference type="Rhea" id="RHEA:13065"/>
        <dbReference type="ChEBI" id="CHEBI:15377"/>
        <dbReference type="ChEBI" id="CHEBI:15378"/>
        <dbReference type="ChEBI" id="CHEBI:30616"/>
        <dbReference type="ChEBI" id="CHEBI:43474"/>
        <dbReference type="ChEBI" id="CHEBI:456216"/>
        <dbReference type="EC" id="3.6.4.12"/>
    </reaction>
</comment>